<reference evidence="4 5" key="1">
    <citation type="submission" date="2018-06" db="EMBL/GenBank/DDBJ databases">
        <title>Comparative genomics reveals the genomic features of Rhizophagus irregularis, R. cerebriforme, R. diaphanum and Gigaspora rosea, and their symbiotic lifestyle signature.</title>
        <authorList>
            <person name="Morin E."/>
            <person name="San Clemente H."/>
            <person name="Chen E.C.H."/>
            <person name="De La Providencia I."/>
            <person name="Hainaut M."/>
            <person name="Kuo A."/>
            <person name="Kohler A."/>
            <person name="Murat C."/>
            <person name="Tang N."/>
            <person name="Roy S."/>
            <person name="Loubradou J."/>
            <person name="Henrissat B."/>
            <person name="Grigoriev I.V."/>
            <person name="Corradi N."/>
            <person name="Roux C."/>
            <person name="Martin F.M."/>
        </authorList>
    </citation>
    <scope>NUCLEOTIDE SEQUENCE [LARGE SCALE GENOMIC DNA]</scope>
    <source>
        <strain evidence="4 5">DAOM 194757</strain>
    </source>
</reference>
<dbReference type="Gene3D" id="2.120.10.80">
    <property type="entry name" value="Kelch-type beta propeller"/>
    <property type="match status" value="1"/>
</dbReference>
<dbReference type="Proteomes" id="UP000266673">
    <property type="component" value="Unassembled WGS sequence"/>
</dbReference>
<sequence length="185" mass="20594">MVAKALGNIDPRVGHTAILAPDNYTIVIFGGTQGYVLRQSTSYPTFVLLDVKSEPFQYSSPQTTGKAPPPLSYHTATLYQNYMIVAFGNVTNDLGPSNNASADLYIMNLLSYTWVTQFEKDSSSDTNHIKLITIISSVVGSVVVISIVGIGTIIYFKYYRRKHNKINRKKDVIELEQSQDTEQPH</sequence>
<keyword evidence="3" id="KW-1133">Transmembrane helix</keyword>
<feature type="transmembrane region" description="Helical" evidence="3">
    <location>
        <begin position="131"/>
        <end position="156"/>
    </location>
</feature>
<protein>
    <recommendedName>
        <fullName evidence="6">Galactose oxidase</fullName>
    </recommendedName>
</protein>
<evidence type="ECO:0000256" key="2">
    <source>
        <dbReference type="ARBA" id="ARBA00022737"/>
    </source>
</evidence>
<organism evidence="4 5">
    <name type="scientific">Gigaspora rosea</name>
    <dbReference type="NCBI Taxonomy" id="44941"/>
    <lineage>
        <taxon>Eukaryota</taxon>
        <taxon>Fungi</taxon>
        <taxon>Fungi incertae sedis</taxon>
        <taxon>Mucoromycota</taxon>
        <taxon>Glomeromycotina</taxon>
        <taxon>Glomeromycetes</taxon>
        <taxon>Diversisporales</taxon>
        <taxon>Gigasporaceae</taxon>
        <taxon>Gigaspora</taxon>
    </lineage>
</organism>
<dbReference type="AlphaFoldDB" id="A0A397U7D4"/>
<evidence type="ECO:0000256" key="3">
    <source>
        <dbReference type="SAM" id="Phobius"/>
    </source>
</evidence>
<dbReference type="Pfam" id="PF24681">
    <property type="entry name" value="Kelch_KLHDC2_KLHL20_DRC7"/>
    <property type="match status" value="1"/>
</dbReference>
<dbReference type="InterPro" id="IPR015915">
    <property type="entry name" value="Kelch-typ_b-propeller"/>
</dbReference>
<evidence type="ECO:0000313" key="5">
    <source>
        <dbReference type="Proteomes" id="UP000266673"/>
    </source>
</evidence>
<evidence type="ECO:0000313" key="4">
    <source>
        <dbReference type="EMBL" id="RIB03233.1"/>
    </source>
</evidence>
<dbReference type="PANTHER" id="PTHR46093">
    <property type="entry name" value="ACYL-COA-BINDING DOMAIN-CONTAINING PROTEIN 5"/>
    <property type="match status" value="1"/>
</dbReference>
<proteinExistence type="predicted"/>
<gene>
    <name evidence="4" type="ORF">C2G38_803642</name>
</gene>
<dbReference type="OrthoDB" id="205993at2759"/>
<keyword evidence="5" id="KW-1185">Reference proteome</keyword>
<evidence type="ECO:0008006" key="6">
    <source>
        <dbReference type="Google" id="ProtNLM"/>
    </source>
</evidence>
<dbReference type="STRING" id="44941.A0A397U7D4"/>
<accession>A0A397U7D4</accession>
<name>A0A397U7D4_9GLOM</name>
<keyword evidence="2" id="KW-0677">Repeat</keyword>
<dbReference type="PANTHER" id="PTHR46093:SF18">
    <property type="entry name" value="FIBRONECTIN TYPE-III DOMAIN-CONTAINING PROTEIN"/>
    <property type="match status" value="1"/>
</dbReference>
<keyword evidence="3" id="KW-0472">Membrane</keyword>
<keyword evidence="3" id="KW-0812">Transmembrane</keyword>
<keyword evidence="1" id="KW-0880">Kelch repeat</keyword>
<dbReference type="SUPFAM" id="SSF50965">
    <property type="entry name" value="Galactose oxidase, central domain"/>
    <property type="match status" value="1"/>
</dbReference>
<evidence type="ECO:0000256" key="1">
    <source>
        <dbReference type="ARBA" id="ARBA00022441"/>
    </source>
</evidence>
<dbReference type="InterPro" id="IPR011043">
    <property type="entry name" value="Gal_Oxase/kelch_b-propeller"/>
</dbReference>
<dbReference type="EMBL" id="QKWP01002472">
    <property type="protein sequence ID" value="RIB03233.1"/>
    <property type="molecule type" value="Genomic_DNA"/>
</dbReference>
<comment type="caution">
    <text evidence="4">The sequence shown here is derived from an EMBL/GenBank/DDBJ whole genome shotgun (WGS) entry which is preliminary data.</text>
</comment>